<sequence length="267" mass="29250">MELKREIRFSSRVSLVISLLDAWTCQAPIGKITLELEGVRTKAVNKSNGSYIFSDLPHGDYILRVNAEHYFDIQVPLSTNLVRMIEHIPLQPLPSYPFSQGATLIRAILQDQNGSPIRGARVTATVESEECASARLMSEKVEKGADLLTVGSVIGAITAGSSFVLRGRGAKAADEWICIKEVLEFQKRLQLQQPLEGSFSRGAVLLPVIQTRSTERGELVLPFRTGRNSSFGVNITIAREGGESRRLLKEVMVSEGAVTNLGTQVLT</sequence>
<dbReference type="SUPFAM" id="SSF49452">
    <property type="entry name" value="Starch-binding domain-like"/>
    <property type="match status" value="1"/>
</dbReference>
<dbReference type="RefSeq" id="WP_235120461.1">
    <property type="nucleotide sequence ID" value="NZ_CP090978.1"/>
</dbReference>
<proteinExistence type="predicted"/>
<gene>
    <name evidence="1" type="ORF">L0M14_02170</name>
</gene>
<evidence type="ECO:0008006" key="3">
    <source>
        <dbReference type="Google" id="ProtNLM"/>
    </source>
</evidence>
<dbReference type="Proteomes" id="UP001649230">
    <property type="component" value="Chromosome"/>
</dbReference>
<dbReference type="EMBL" id="CP090978">
    <property type="protein sequence ID" value="UJF34070.1"/>
    <property type="molecule type" value="Genomic_DNA"/>
</dbReference>
<dbReference type="InterPro" id="IPR013784">
    <property type="entry name" value="Carb-bd-like_fold"/>
</dbReference>
<keyword evidence="2" id="KW-1185">Reference proteome</keyword>
<reference evidence="1 2" key="1">
    <citation type="journal article" date="2024" name="Int. J. Syst. Evol. Microbiol.">
        <title>Paenibacillus hexagrammi sp. nov., a novel bacterium isolated from the gut content of Hexagrammos agrammus.</title>
        <authorList>
            <person name="Jung H.K."/>
            <person name="Kim D.G."/>
            <person name="Zin H."/>
            <person name="Park J."/>
            <person name="Jung H."/>
            <person name="Kim Y.O."/>
            <person name="Kong H.J."/>
            <person name="Kim J.W."/>
            <person name="Kim Y.S."/>
        </authorList>
    </citation>
    <scope>NUCLEOTIDE SEQUENCE [LARGE SCALE GENOMIC DNA]</scope>
    <source>
        <strain evidence="1 2">YPD9-1</strain>
    </source>
</reference>
<accession>A0ABY3SKM2</accession>
<name>A0ABY3SKM2_9BACL</name>
<organism evidence="1 2">
    <name type="scientific">Paenibacillus hexagrammi</name>
    <dbReference type="NCBI Taxonomy" id="2908839"/>
    <lineage>
        <taxon>Bacteria</taxon>
        <taxon>Bacillati</taxon>
        <taxon>Bacillota</taxon>
        <taxon>Bacilli</taxon>
        <taxon>Bacillales</taxon>
        <taxon>Paenibacillaceae</taxon>
        <taxon>Paenibacillus</taxon>
    </lineage>
</organism>
<protein>
    <recommendedName>
        <fullName evidence="3">Carboxypeptidase regulatory-like domain-containing protein</fullName>
    </recommendedName>
</protein>
<evidence type="ECO:0000313" key="2">
    <source>
        <dbReference type="Proteomes" id="UP001649230"/>
    </source>
</evidence>
<evidence type="ECO:0000313" key="1">
    <source>
        <dbReference type="EMBL" id="UJF34070.1"/>
    </source>
</evidence>